<keyword evidence="3" id="KW-1185">Reference proteome</keyword>
<proteinExistence type="predicted"/>
<dbReference type="AlphaFoldDB" id="A0AA39NXD8"/>
<dbReference type="Pfam" id="PF00248">
    <property type="entry name" value="Aldo_ket_red"/>
    <property type="match status" value="1"/>
</dbReference>
<comment type="caution">
    <text evidence="2">The sequence shown here is derived from an EMBL/GenBank/DDBJ whole genome shotgun (WGS) entry which is preliminary data.</text>
</comment>
<protein>
    <recommendedName>
        <fullName evidence="1">NADP-dependent oxidoreductase domain-containing protein</fullName>
    </recommendedName>
</protein>
<dbReference type="SUPFAM" id="SSF51430">
    <property type="entry name" value="NAD(P)-linked oxidoreductase"/>
    <property type="match status" value="1"/>
</dbReference>
<reference evidence="2" key="1">
    <citation type="submission" date="2023-06" db="EMBL/GenBank/DDBJ databases">
        <authorList>
            <consortium name="Lawrence Berkeley National Laboratory"/>
            <person name="Ahrendt S."/>
            <person name="Sahu N."/>
            <person name="Indic B."/>
            <person name="Wong-Bajracharya J."/>
            <person name="Merenyi Z."/>
            <person name="Ke H.-M."/>
            <person name="Monk M."/>
            <person name="Kocsube S."/>
            <person name="Drula E."/>
            <person name="Lipzen A."/>
            <person name="Balint B."/>
            <person name="Henrissat B."/>
            <person name="Andreopoulos B."/>
            <person name="Martin F.M."/>
            <person name="Harder C.B."/>
            <person name="Rigling D."/>
            <person name="Ford K.L."/>
            <person name="Foster G.D."/>
            <person name="Pangilinan J."/>
            <person name="Papanicolaou A."/>
            <person name="Barry K."/>
            <person name="LaButti K."/>
            <person name="Viragh M."/>
            <person name="Koriabine M."/>
            <person name="Yan M."/>
            <person name="Riley R."/>
            <person name="Champramary S."/>
            <person name="Plett K.L."/>
            <person name="Tsai I.J."/>
            <person name="Slot J."/>
            <person name="Sipos G."/>
            <person name="Plett J."/>
            <person name="Nagy L.G."/>
            <person name="Grigoriev I.V."/>
        </authorList>
    </citation>
    <scope>NUCLEOTIDE SEQUENCE</scope>
    <source>
        <strain evidence="2">ICMP 16352</strain>
    </source>
</reference>
<evidence type="ECO:0000313" key="2">
    <source>
        <dbReference type="EMBL" id="KAK0473613.1"/>
    </source>
</evidence>
<dbReference type="EMBL" id="JAUEPR010000032">
    <property type="protein sequence ID" value="KAK0473613.1"/>
    <property type="molecule type" value="Genomic_DNA"/>
</dbReference>
<organism evidence="2 3">
    <name type="scientific">Armillaria novae-zelandiae</name>
    <dbReference type="NCBI Taxonomy" id="153914"/>
    <lineage>
        <taxon>Eukaryota</taxon>
        <taxon>Fungi</taxon>
        <taxon>Dikarya</taxon>
        <taxon>Basidiomycota</taxon>
        <taxon>Agaricomycotina</taxon>
        <taxon>Agaricomycetes</taxon>
        <taxon>Agaricomycetidae</taxon>
        <taxon>Agaricales</taxon>
        <taxon>Marasmiineae</taxon>
        <taxon>Physalacriaceae</taxon>
        <taxon>Armillaria</taxon>
    </lineage>
</organism>
<evidence type="ECO:0000313" key="3">
    <source>
        <dbReference type="Proteomes" id="UP001175227"/>
    </source>
</evidence>
<gene>
    <name evidence="2" type="ORF">IW261DRAFT_1569688</name>
</gene>
<dbReference type="Proteomes" id="UP001175227">
    <property type="component" value="Unassembled WGS sequence"/>
</dbReference>
<accession>A0AA39NXD8</accession>
<dbReference type="InterPro" id="IPR036812">
    <property type="entry name" value="NAD(P)_OxRdtase_dom_sf"/>
</dbReference>
<dbReference type="Gene3D" id="3.20.20.100">
    <property type="entry name" value="NADP-dependent oxidoreductase domain"/>
    <property type="match status" value="1"/>
</dbReference>
<evidence type="ECO:0000259" key="1">
    <source>
        <dbReference type="Pfam" id="PF00248"/>
    </source>
</evidence>
<feature type="domain" description="NADP-dependent oxidoreductase" evidence="1">
    <location>
        <begin position="16"/>
        <end position="58"/>
    </location>
</feature>
<sequence>MLAALERKSGNMSVTPIGFGAMGISAGYSSIQPDEECFKVLDTAFEAGCMFWDTADVYLNS</sequence>
<dbReference type="InterPro" id="IPR023210">
    <property type="entry name" value="NADP_OxRdtase_dom"/>
</dbReference>
<name>A0AA39NXD8_9AGAR</name>